<reference evidence="2 3" key="1">
    <citation type="journal article" date="2019" name="Genome Biol. Evol.">
        <title>Whole-Genome Sequencing of the Giant Devil Catfish, Bagarius yarrelli.</title>
        <authorList>
            <person name="Jiang W."/>
            <person name="Lv Y."/>
            <person name="Cheng L."/>
            <person name="Yang K."/>
            <person name="Chao B."/>
            <person name="Wang X."/>
            <person name="Li Y."/>
            <person name="Pan X."/>
            <person name="You X."/>
            <person name="Zhang Y."/>
            <person name="Yang J."/>
            <person name="Li J."/>
            <person name="Zhang X."/>
            <person name="Liu S."/>
            <person name="Sun C."/>
            <person name="Yang J."/>
            <person name="Shi Q."/>
        </authorList>
    </citation>
    <scope>NUCLEOTIDE SEQUENCE [LARGE SCALE GENOMIC DNA]</scope>
    <source>
        <strain evidence="2">JWS20170419001</strain>
        <tissue evidence="2">Muscle</tissue>
    </source>
</reference>
<comment type="caution">
    <text evidence="2">The sequence shown here is derived from an EMBL/GenBank/DDBJ whole genome shotgun (WGS) entry which is preliminary data.</text>
</comment>
<feature type="region of interest" description="Disordered" evidence="1">
    <location>
        <begin position="756"/>
        <end position="779"/>
    </location>
</feature>
<dbReference type="EMBL" id="VCAZ01000346">
    <property type="protein sequence ID" value="TUD69674.1"/>
    <property type="molecule type" value="Genomic_DNA"/>
</dbReference>
<dbReference type="Proteomes" id="UP000319801">
    <property type="component" value="Unassembled WGS sequence"/>
</dbReference>
<name>A0A556VWA9_BAGYA</name>
<evidence type="ECO:0000313" key="2">
    <source>
        <dbReference type="EMBL" id="TUD69674.1"/>
    </source>
</evidence>
<organism evidence="2 3">
    <name type="scientific">Bagarius yarrelli</name>
    <name type="common">Goonch</name>
    <name type="synonym">Bagrus yarrelli</name>
    <dbReference type="NCBI Taxonomy" id="175774"/>
    <lineage>
        <taxon>Eukaryota</taxon>
        <taxon>Metazoa</taxon>
        <taxon>Chordata</taxon>
        <taxon>Craniata</taxon>
        <taxon>Vertebrata</taxon>
        <taxon>Euteleostomi</taxon>
        <taxon>Actinopterygii</taxon>
        <taxon>Neopterygii</taxon>
        <taxon>Teleostei</taxon>
        <taxon>Ostariophysi</taxon>
        <taxon>Siluriformes</taxon>
        <taxon>Sisoridae</taxon>
        <taxon>Sisorinae</taxon>
        <taxon>Bagarius</taxon>
    </lineage>
</organism>
<sequence>MPSREAVLSAANALLDAKIRGPRDLLTQKLNEPVKIQDVIYEKIDNNAYIISFGFQITEINISKDLQLRNETYNLIQNTVNTLLNNILNVKDAPKFVFPSANYTLIDVVMLIKIEFRNLTKVPSKDKVLKIIKDYWNMTIASLENVSIHSITYEKTGPNSYSINFEFRNNNVSISENIEKLTKLYNSIEITMNSLVSKGYPSETSNGSYTVNITFEINNVTMSNDTNNRNNTYDQMEELINDITEALSAIEALLNATLANITEDVTVLNITFTETSNGSYTVNITFEINNVTMSNDTNNRNNTYDQMEELINDIINKLLNNSNVTPVNPTASNFTNGSAVVEVSLVYNSSTPVSNKTEALSAIEALLNATLANITEDVTVLNITFTETSNGSYTVNITFEINNVTMSNDTNNRNNTYDQMEELINDIINKLLNNSNVTPVNPTASNFTSSANKVDGIMTYQFLNLTNWPVNETSNGSYTVNITFEINNVTMSNDTNNRNNTYDQMEELINDIINKLLNNSNVTPVNPTASNFTSSANKVDGIMTYQFLNLTNWPVNVTDLLWLKSVWFTTRQLLFPTRQDKTEALSAIEALLNATLANITEDVTVLNITFTETSNGSYTVNITFEINNVTMSNDTNNRNNTYDQMEELINDIINKLLNNSNVTPVNPTASNFTSSANKVDGIMTYQFLNLTNWPVNETSNGSYTVNITFEINNVTMSNDTNNRNNTYDQMEELINDILFQSDDEDDFLKKEQRQEVEETSAHAGACANEDTSSINVDDVPVADGSWESGVFDSSPHNIPYSEADMSAETSINDYFMHRDAVCSYSTEVGSVATVLDLKLYVLGHFSRHTFP</sequence>
<evidence type="ECO:0000313" key="3">
    <source>
        <dbReference type="Proteomes" id="UP000319801"/>
    </source>
</evidence>
<keyword evidence="3" id="KW-1185">Reference proteome</keyword>
<proteinExistence type="predicted"/>
<dbReference type="AlphaFoldDB" id="A0A556VWA9"/>
<dbReference type="OrthoDB" id="8941791at2759"/>
<gene>
    <name evidence="2" type="ORF">Baya_16536</name>
</gene>
<protein>
    <submittedName>
        <fullName evidence="2">Uncharacterized protein</fullName>
    </submittedName>
</protein>
<accession>A0A556VWA9</accession>
<evidence type="ECO:0000256" key="1">
    <source>
        <dbReference type="SAM" id="MobiDB-lite"/>
    </source>
</evidence>